<accession>A0ABV0CT28</accession>
<proteinExistence type="predicted"/>
<comment type="caution">
    <text evidence="1">The sequence shown here is derived from an EMBL/GenBank/DDBJ whole genome shotgun (WGS) entry which is preliminary data.</text>
</comment>
<evidence type="ECO:0000313" key="2">
    <source>
        <dbReference type="Proteomes" id="UP001405405"/>
    </source>
</evidence>
<sequence length="64" mass="6956">MTASRSAILGYCILPSQTQENTSAGQNENPTRSQNNLALNYSGIKLKLLRENSAPNYQNGNADI</sequence>
<dbReference type="Proteomes" id="UP001405405">
    <property type="component" value="Unassembled WGS sequence"/>
</dbReference>
<gene>
    <name evidence="1" type="ORF">VA599_21095</name>
</gene>
<keyword evidence="2" id="KW-1185">Reference proteome</keyword>
<organism evidence="1 2">
    <name type="scientific">Chromobacterium indicum</name>
    <dbReference type="NCBI Taxonomy" id="3110228"/>
    <lineage>
        <taxon>Bacteria</taxon>
        <taxon>Pseudomonadati</taxon>
        <taxon>Pseudomonadota</taxon>
        <taxon>Betaproteobacteria</taxon>
        <taxon>Neisseriales</taxon>
        <taxon>Chromobacteriaceae</taxon>
        <taxon>Chromobacterium</taxon>
    </lineage>
</organism>
<reference evidence="1 2" key="1">
    <citation type="submission" date="2023-12" db="EMBL/GenBank/DDBJ databases">
        <title>Chromobacterium sp. strain TRC.1.1.SA producing antimicrobial pigment.</title>
        <authorList>
            <person name="Verma N."/>
            <person name="Choksket S."/>
            <person name="Pinnaka A.K."/>
            <person name="Korpole S."/>
        </authorList>
    </citation>
    <scope>NUCLEOTIDE SEQUENCE [LARGE SCALE GENOMIC DNA]</scope>
    <source>
        <strain evidence="1 2">TRC1.1.SA</strain>
    </source>
</reference>
<dbReference type="EMBL" id="JAYFSJ010000019">
    <property type="protein sequence ID" value="MEN7433244.1"/>
    <property type="molecule type" value="Genomic_DNA"/>
</dbReference>
<evidence type="ECO:0000313" key="1">
    <source>
        <dbReference type="EMBL" id="MEN7433244.1"/>
    </source>
</evidence>
<name>A0ABV0CT28_9NEIS</name>
<protein>
    <submittedName>
        <fullName evidence="1">Uncharacterized protein</fullName>
    </submittedName>
</protein>
<dbReference type="RefSeq" id="WP_346790456.1">
    <property type="nucleotide sequence ID" value="NZ_JAYFSJ010000019.1"/>
</dbReference>